<organism evidence="15 16">
    <name type="scientific">Meyerozyma guilliermondii (strain ATCC 6260 / CBS 566 / DSM 6381 / JCM 1539 / NBRC 10279 / NRRL Y-324)</name>
    <name type="common">Yeast</name>
    <name type="synonym">Candida guilliermondii</name>
    <dbReference type="NCBI Taxonomy" id="294746"/>
    <lineage>
        <taxon>Eukaryota</taxon>
        <taxon>Fungi</taxon>
        <taxon>Dikarya</taxon>
        <taxon>Ascomycota</taxon>
        <taxon>Saccharomycotina</taxon>
        <taxon>Pichiomycetes</taxon>
        <taxon>Debaryomycetaceae</taxon>
        <taxon>Meyerozyma</taxon>
    </lineage>
</organism>
<reference evidence="15 16" key="1">
    <citation type="journal article" date="2009" name="Nature">
        <title>Evolution of pathogenicity and sexual reproduction in eight Candida genomes.</title>
        <authorList>
            <person name="Butler G."/>
            <person name="Rasmussen M.D."/>
            <person name="Lin M.F."/>
            <person name="Santos M.A."/>
            <person name="Sakthikumar S."/>
            <person name="Munro C.A."/>
            <person name="Rheinbay E."/>
            <person name="Grabherr M."/>
            <person name="Forche A."/>
            <person name="Reedy J.L."/>
            <person name="Agrafioti I."/>
            <person name="Arnaud M.B."/>
            <person name="Bates S."/>
            <person name="Brown A.J."/>
            <person name="Brunke S."/>
            <person name="Costanzo M.C."/>
            <person name="Fitzpatrick D.A."/>
            <person name="de Groot P.W."/>
            <person name="Harris D."/>
            <person name="Hoyer L.L."/>
            <person name="Hube B."/>
            <person name="Klis F.M."/>
            <person name="Kodira C."/>
            <person name="Lennard N."/>
            <person name="Logue M.E."/>
            <person name="Martin R."/>
            <person name="Neiman A.M."/>
            <person name="Nikolaou E."/>
            <person name="Quail M.A."/>
            <person name="Quinn J."/>
            <person name="Santos M.C."/>
            <person name="Schmitzberger F.F."/>
            <person name="Sherlock G."/>
            <person name="Shah P."/>
            <person name="Silverstein K.A."/>
            <person name="Skrzypek M.S."/>
            <person name="Soll D."/>
            <person name="Staggs R."/>
            <person name="Stansfield I."/>
            <person name="Stumpf M.P."/>
            <person name="Sudbery P.E."/>
            <person name="Srikantha T."/>
            <person name="Zeng Q."/>
            <person name="Berman J."/>
            <person name="Berriman M."/>
            <person name="Heitman J."/>
            <person name="Gow N.A."/>
            <person name="Lorenz M.C."/>
            <person name="Birren B.W."/>
            <person name="Kellis M."/>
            <person name="Cuomo C.A."/>
        </authorList>
    </citation>
    <scope>NUCLEOTIDE SEQUENCE [LARGE SCALE GENOMIC DNA]</scope>
    <source>
        <strain evidence="16">ATCC 6260 / CBS 566 / DSM 6381 / JCM 1539 / NBRC 10279 / NRRL Y-324</strain>
    </source>
</reference>
<dbReference type="GO" id="GO:0005869">
    <property type="term" value="C:dynactin complex"/>
    <property type="evidence" value="ECO:0007669"/>
    <property type="project" value="InterPro"/>
</dbReference>
<protein>
    <recommendedName>
        <fullName evidence="12">Dynactin subunit 4</fullName>
    </recommendedName>
</protein>
<comment type="similarity">
    <text evidence="11">Belongs to the dynactin subunit 4 family.</text>
</comment>
<keyword evidence="8" id="KW-0007">Acetylation</keyword>
<evidence type="ECO:0000256" key="3">
    <source>
        <dbReference type="ARBA" id="ARBA00004657"/>
    </source>
</evidence>
<dbReference type="VEuPathDB" id="FungiDB:PGUG_02972"/>
<keyword evidence="4" id="KW-0963">Cytoplasm</keyword>
<dbReference type="OrthoDB" id="283815at2759"/>
<keyword evidence="16" id="KW-1185">Reference proteome</keyword>
<dbReference type="HOGENOM" id="CLU_051239_0_0_1"/>
<feature type="compositionally biased region" description="Polar residues" evidence="14">
    <location>
        <begin position="190"/>
        <end position="207"/>
    </location>
</feature>
<proteinExistence type="inferred from homology"/>
<evidence type="ECO:0000256" key="1">
    <source>
        <dbReference type="ARBA" id="ARBA00004300"/>
    </source>
</evidence>
<dbReference type="PANTHER" id="PTHR13034">
    <property type="entry name" value="DYNACTIN P62 SUBUNIT"/>
    <property type="match status" value="1"/>
</dbReference>
<dbReference type="Proteomes" id="UP000001997">
    <property type="component" value="Unassembled WGS sequence"/>
</dbReference>
<evidence type="ECO:0000256" key="4">
    <source>
        <dbReference type="ARBA" id="ARBA00022490"/>
    </source>
</evidence>
<evidence type="ECO:0000256" key="8">
    <source>
        <dbReference type="ARBA" id="ARBA00022990"/>
    </source>
</evidence>
<evidence type="ECO:0000256" key="10">
    <source>
        <dbReference type="ARBA" id="ARBA00023212"/>
    </source>
</evidence>
<dbReference type="eggNOG" id="ENOG502S8A6">
    <property type="taxonomic scope" value="Eukaryota"/>
</dbReference>
<dbReference type="STRING" id="294746.A5DI71"/>
<keyword evidence="7" id="KW-0832">Ubl conjugation</keyword>
<evidence type="ECO:0000256" key="9">
    <source>
        <dbReference type="ARBA" id="ARBA00023054"/>
    </source>
</evidence>
<evidence type="ECO:0000256" key="13">
    <source>
        <dbReference type="ARBA" id="ARBA00093507"/>
    </source>
</evidence>
<evidence type="ECO:0000256" key="14">
    <source>
        <dbReference type="SAM" id="MobiDB-lite"/>
    </source>
</evidence>
<comment type="subcellular location">
    <subcellularLocation>
        <location evidence="1">Cytoplasm</location>
        <location evidence="1">Cytoskeleton</location>
        <location evidence="1">Microtubule organizing center</location>
        <location evidence="1">Centrosome</location>
    </subcellularLocation>
    <subcellularLocation>
        <location evidence="2">Cytoplasm</location>
        <location evidence="2">Cytoskeleton</location>
        <location evidence="2">Stress fiber</location>
    </subcellularLocation>
    <subcellularLocation>
        <location evidence="3">Cytoplasm</location>
        <location evidence="3">Myofibril</location>
    </subcellularLocation>
</comment>
<sequence length="409" mass="45745">MSIHGTCPILCSCGFEPDNWANWCEHNIADLYFCPHCKHHKCDTSCKHKIETKVCIGCNRDFTGTPESYCNRNCFVCPLCSSRIKVSASNVTSEDKPAKLFKFACDNCPYTYDTGVVTRPQPLRAILRGQSQVSITFRQFQKHWVEDQYDYGQKMSPASLSNLKLSNISIPQSESMKSIPIDEDEDKQASKSMGSKMQFDTSQPKTTSNLQPLARLLTASCSVSCSECNHALLLPKDSGPSLKWKASDYYPSISVIQDKLDLKVGSSNTLYFSIQNPLSEDINVSISFNEHIPKTFLKEGSIVTAIPVKSTTVTGSPKGTKNIPRHETRSYYLDSIPPETGPGWCILPLIVTVEKYESDKVHLQIPVHFSITTSRPSTVKVAGESTQIWKYGAWYLLDYGVFKVEQSEI</sequence>
<dbReference type="KEGG" id="pgu:PGUG_02972"/>
<keyword evidence="10" id="KW-0206">Cytoskeleton</keyword>
<feature type="region of interest" description="Disordered" evidence="14">
    <location>
        <begin position="175"/>
        <end position="207"/>
    </location>
</feature>
<dbReference type="GeneID" id="5127225"/>
<evidence type="ECO:0000256" key="6">
    <source>
        <dbReference type="ARBA" id="ARBA00022553"/>
    </source>
</evidence>
<dbReference type="RefSeq" id="XP_001485243.2">
    <property type="nucleotide sequence ID" value="XM_001485193.1"/>
</dbReference>
<keyword evidence="9" id="KW-0175">Coiled coil</keyword>
<evidence type="ECO:0000256" key="5">
    <source>
        <dbReference type="ARBA" id="ARBA00022499"/>
    </source>
</evidence>
<evidence type="ECO:0000256" key="12">
    <source>
        <dbReference type="ARBA" id="ARBA00034864"/>
    </source>
</evidence>
<dbReference type="InterPro" id="IPR008603">
    <property type="entry name" value="DCTN4"/>
</dbReference>
<comment type="subunit">
    <text evidence="13">Subunit of dynactin, a multiprotein complex part of a tripartite complex with dynein and a adapter, such as BICDL1, BICD2 or HOOK3. The dynactin complex is built around ACTR1A/ACTB filament and consists of an actin-related filament composed of a shoulder domain, a pointed end and a barbed end. Its length is defined by its flexible shoulder domain. The soulder is composed of 2 DCTN1 subunits, 4 DCTN2 and 2 DCTN3. The 4 DCNT2 (via N-terminus) bind the ACTR1A filament and act as molecular rulers to determine the length. The pointed end is important for binding dynein-dynactin cargo adapters. Consists of 4 subunits: ACTR10, DCNT4, DCTN5 and DCTN6. The barbed end is composed of a CAPZA1:CAPZB heterodimers, which binds ACTR1A/ACTB filament and dynactin and stabilizes dynactin. Interacts with ATP7B, but not ATP7A, in a copper-dependent manner. Interacts with ANK2; this interaction is required for localization at costameres. Interacts with N4BP2L1.</text>
</comment>
<evidence type="ECO:0000313" key="15">
    <source>
        <dbReference type="EMBL" id="EDK38874.2"/>
    </source>
</evidence>
<gene>
    <name evidence="15" type="ORF">PGUG_02972</name>
</gene>
<dbReference type="InParanoid" id="A5DI71"/>
<dbReference type="EMBL" id="CH408157">
    <property type="protein sequence ID" value="EDK38874.2"/>
    <property type="molecule type" value="Genomic_DNA"/>
</dbReference>
<name>A5DI71_PICGU</name>
<dbReference type="AlphaFoldDB" id="A5DI71"/>
<keyword evidence="6" id="KW-0597">Phosphoprotein</keyword>
<dbReference type="PANTHER" id="PTHR13034:SF2">
    <property type="entry name" value="DYNACTIN SUBUNIT 4"/>
    <property type="match status" value="1"/>
</dbReference>
<accession>A5DI71</accession>
<dbReference type="OMA" id="KNCFECP"/>
<evidence type="ECO:0000313" key="16">
    <source>
        <dbReference type="Proteomes" id="UP000001997"/>
    </source>
</evidence>
<dbReference type="GO" id="GO:0001725">
    <property type="term" value="C:stress fiber"/>
    <property type="evidence" value="ECO:0007669"/>
    <property type="project" value="UniProtKB-SubCell"/>
</dbReference>
<evidence type="ECO:0000256" key="7">
    <source>
        <dbReference type="ARBA" id="ARBA00022843"/>
    </source>
</evidence>
<evidence type="ECO:0000256" key="2">
    <source>
        <dbReference type="ARBA" id="ARBA00004529"/>
    </source>
</evidence>
<evidence type="ECO:0000256" key="11">
    <source>
        <dbReference type="ARBA" id="ARBA00034776"/>
    </source>
</evidence>
<keyword evidence="5" id="KW-1017">Isopeptide bond</keyword>